<keyword evidence="2 7" id="KW-0812">Transmembrane</keyword>
<evidence type="ECO:0000256" key="3">
    <source>
        <dbReference type="ARBA" id="ARBA00022741"/>
    </source>
</evidence>
<name>A0A9D1ZLK4_9LACO</name>
<dbReference type="InterPro" id="IPR036640">
    <property type="entry name" value="ABC1_TM_sf"/>
</dbReference>
<dbReference type="SUPFAM" id="SSF90123">
    <property type="entry name" value="ABC transporter transmembrane region"/>
    <property type="match status" value="1"/>
</dbReference>
<dbReference type="SUPFAM" id="SSF52540">
    <property type="entry name" value="P-loop containing nucleoside triphosphate hydrolases"/>
    <property type="match status" value="1"/>
</dbReference>
<comment type="subcellular location">
    <subcellularLocation>
        <location evidence="1">Cell membrane</location>
        <topology evidence="1">Multi-pass membrane protein</topology>
    </subcellularLocation>
</comment>
<dbReference type="InterPro" id="IPR039421">
    <property type="entry name" value="Type_1_exporter"/>
</dbReference>
<dbReference type="Pfam" id="PF00664">
    <property type="entry name" value="ABC_membrane"/>
    <property type="match status" value="1"/>
</dbReference>
<dbReference type="InterPro" id="IPR027417">
    <property type="entry name" value="P-loop_NTPase"/>
</dbReference>
<dbReference type="Gene3D" id="3.40.50.300">
    <property type="entry name" value="P-loop containing nucleotide triphosphate hydrolases"/>
    <property type="match status" value="1"/>
</dbReference>
<dbReference type="Proteomes" id="UP000824013">
    <property type="component" value="Unassembled WGS sequence"/>
</dbReference>
<dbReference type="SMART" id="SM00382">
    <property type="entry name" value="AAA"/>
    <property type="match status" value="1"/>
</dbReference>
<dbReference type="Gene3D" id="1.20.1560.10">
    <property type="entry name" value="ABC transporter type 1, transmembrane domain"/>
    <property type="match status" value="1"/>
</dbReference>
<evidence type="ECO:0000256" key="2">
    <source>
        <dbReference type="ARBA" id="ARBA00022692"/>
    </source>
</evidence>
<keyword evidence="4 10" id="KW-0067">ATP-binding</keyword>
<feature type="transmembrane region" description="Helical" evidence="7">
    <location>
        <begin position="48"/>
        <end position="69"/>
    </location>
</feature>
<protein>
    <submittedName>
        <fullName evidence="10">ABC transporter ATP-binding protein/permease</fullName>
    </submittedName>
</protein>
<organism evidence="10 11">
    <name type="scientific">Candidatus Companilactobacillus pullicola</name>
    <dbReference type="NCBI Taxonomy" id="2838523"/>
    <lineage>
        <taxon>Bacteria</taxon>
        <taxon>Bacillati</taxon>
        <taxon>Bacillota</taxon>
        <taxon>Bacilli</taxon>
        <taxon>Lactobacillales</taxon>
        <taxon>Lactobacillaceae</taxon>
        <taxon>Companilactobacillus</taxon>
    </lineage>
</organism>
<evidence type="ECO:0000313" key="10">
    <source>
        <dbReference type="EMBL" id="HIY92232.1"/>
    </source>
</evidence>
<evidence type="ECO:0000256" key="7">
    <source>
        <dbReference type="SAM" id="Phobius"/>
    </source>
</evidence>
<dbReference type="InterPro" id="IPR003593">
    <property type="entry name" value="AAA+_ATPase"/>
</dbReference>
<reference evidence="10" key="1">
    <citation type="journal article" date="2021" name="PeerJ">
        <title>Extensive microbial diversity within the chicken gut microbiome revealed by metagenomics and culture.</title>
        <authorList>
            <person name="Gilroy R."/>
            <person name="Ravi A."/>
            <person name="Getino M."/>
            <person name="Pursley I."/>
            <person name="Horton D.L."/>
            <person name="Alikhan N.F."/>
            <person name="Baker D."/>
            <person name="Gharbi K."/>
            <person name="Hall N."/>
            <person name="Watson M."/>
            <person name="Adriaenssens E.M."/>
            <person name="Foster-Nyarko E."/>
            <person name="Jarju S."/>
            <person name="Secka A."/>
            <person name="Antonio M."/>
            <person name="Oren A."/>
            <person name="Chaudhuri R.R."/>
            <person name="La Ragione R."/>
            <person name="Hildebrand F."/>
            <person name="Pallen M.J."/>
        </authorList>
    </citation>
    <scope>NUCLEOTIDE SEQUENCE</scope>
    <source>
        <strain evidence="10">3204</strain>
    </source>
</reference>
<dbReference type="PROSITE" id="PS50929">
    <property type="entry name" value="ABC_TM1F"/>
    <property type="match status" value="1"/>
</dbReference>
<keyword evidence="5 7" id="KW-1133">Transmembrane helix</keyword>
<dbReference type="EMBL" id="DXCM01000031">
    <property type="protein sequence ID" value="HIY92232.1"/>
    <property type="molecule type" value="Genomic_DNA"/>
</dbReference>
<dbReference type="GO" id="GO:0015421">
    <property type="term" value="F:ABC-type oligopeptide transporter activity"/>
    <property type="evidence" value="ECO:0007669"/>
    <property type="project" value="TreeGrafter"/>
</dbReference>
<sequence length="534" mass="59855">MIKDLINRHKLLTLLTLILAVATSALTTFANLILIYAINAITDKKLSLFILLILGMLVSYLVCSIAGYFSNVLEEKLIQNENHHIRKIYIQKQERLAMNGTINPDKSINLLTNDILLFDQQYLKGFFKLFNCVFSVVFSSVALITLHWSLFLLSVIMTVALMLLPKLMGQRLQRTTKNISNNNDQLLHTLNDWFKGYQDLFWNKALTQIWNQTRPAFNNLENSYIEQKKAQQNVSQFEAYINVASQAAVIALAGILAIKNIVSLGVVVSAGNFAFQMFGAVSVATDSIIMLQSGTSLRDKIVTAIKPTDKKDINVDQLELNNFKSIEAKNLSYKYQNGESIHYPDFSVNIGDKVLITGPSGSGKTTLINLLTGHLSNYQGSLKLNNHDYTDFSKNAFLNIIGLQPQHYHIFNDTILNNITLHNPDFSKDQAITAIKSAQLDQKVNSLTQGLDTIIGNDSDVLSGGELQRVSLARFFIRQQPILIVDEGTSALDKKNAEQVMNILTSNTKLTLFVITHSIDQTVLKKFNKHIELI</sequence>
<dbReference type="GO" id="GO:0016887">
    <property type="term" value="F:ATP hydrolysis activity"/>
    <property type="evidence" value="ECO:0007669"/>
    <property type="project" value="InterPro"/>
</dbReference>
<dbReference type="GO" id="GO:0005886">
    <property type="term" value="C:plasma membrane"/>
    <property type="evidence" value="ECO:0007669"/>
    <property type="project" value="UniProtKB-SubCell"/>
</dbReference>
<feature type="domain" description="ABC transporter" evidence="8">
    <location>
        <begin position="326"/>
        <end position="534"/>
    </location>
</feature>
<evidence type="ECO:0000256" key="1">
    <source>
        <dbReference type="ARBA" id="ARBA00004651"/>
    </source>
</evidence>
<keyword evidence="6 7" id="KW-0472">Membrane</keyword>
<reference evidence="10" key="2">
    <citation type="submission" date="2021-04" db="EMBL/GenBank/DDBJ databases">
        <authorList>
            <person name="Gilroy R."/>
        </authorList>
    </citation>
    <scope>NUCLEOTIDE SEQUENCE</scope>
    <source>
        <strain evidence="10">3204</strain>
    </source>
</reference>
<evidence type="ECO:0000256" key="5">
    <source>
        <dbReference type="ARBA" id="ARBA00022989"/>
    </source>
</evidence>
<dbReference type="PANTHER" id="PTHR43394">
    <property type="entry name" value="ATP-DEPENDENT PERMEASE MDL1, MITOCHONDRIAL"/>
    <property type="match status" value="1"/>
</dbReference>
<dbReference type="AlphaFoldDB" id="A0A9D1ZLK4"/>
<proteinExistence type="predicted"/>
<feature type="transmembrane region" description="Helical" evidence="7">
    <location>
        <begin position="12"/>
        <end position="36"/>
    </location>
</feature>
<comment type="caution">
    <text evidence="10">The sequence shown here is derived from an EMBL/GenBank/DDBJ whole genome shotgun (WGS) entry which is preliminary data.</text>
</comment>
<dbReference type="PROSITE" id="PS00211">
    <property type="entry name" value="ABC_TRANSPORTER_1"/>
    <property type="match status" value="1"/>
</dbReference>
<dbReference type="Pfam" id="PF00005">
    <property type="entry name" value="ABC_tran"/>
    <property type="match status" value="1"/>
</dbReference>
<dbReference type="PROSITE" id="PS50893">
    <property type="entry name" value="ABC_TRANSPORTER_2"/>
    <property type="match status" value="1"/>
</dbReference>
<feature type="transmembrane region" description="Helical" evidence="7">
    <location>
        <begin position="150"/>
        <end position="168"/>
    </location>
</feature>
<dbReference type="InterPro" id="IPR003439">
    <property type="entry name" value="ABC_transporter-like_ATP-bd"/>
</dbReference>
<dbReference type="PANTHER" id="PTHR43394:SF1">
    <property type="entry name" value="ATP-BINDING CASSETTE SUB-FAMILY B MEMBER 10, MITOCHONDRIAL"/>
    <property type="match status" value="1"/>
</dbReference>
<dbReference type="InterPro" id="IPR011527">
    <property type="entry name" value="ABC1_TM_dom"/>
</dbReference>
<gene>
    <name evidence="10" type="ORF">H9820_04730</name>
</gene>
<accession>A0A9D1ZLK4</accession>
<feature type="domain" description="ABC transmembrane type-1" evidence="9">
    <location>
        <begin position="14"/>
        <end position="293"/>
    </location>
</feature>
<dbReference type="InterPro" id="IPR017871">
    <property type="entry name" value="ABC_transporter-like_CS"/>
</dbReference>
<keyword evidence="3" id="KW-0547">Nucleotide-binding</keyword>
<feature type="transmembrane region" description="Helical" evidence="7">
    <location>
        <begin position="239"/>
        <end position="261"/>
    </location>
</feature>
<evidence type="ECO:0000259" key="9">
    <source>
        <dbReference type="PROSITE" id="PS50929"/>
    </source>
</evidence>
<evidence type="ECO:0000313" key="11">
    <source>
        <dbReference type="Proteomes" id="UP000824013"/>
    </source>
</evidence>
<evidence type="ECO:0000259" key="8">
    <source>
        <dbReference type="PROSITE" id="PS50893"/>
    </source>
</evidence>
<dbReference type="GO" id="GO:0005524">
    <property type="term" value="F:ATP binding"/>
    <property type="evidence" value="ECO:0007669"/>
    <property type="project" value="UniProtKB-KW"/>
</dbReference>
<evidence type="ECO:0000256" key="4">
    <source>
        <dbReference type="ARBA" id="ARBA00022840"/>
    </source>
</evidence>
<evidence type="ECO:0000256" key="6">
    <source>
        <dbReference type="ARBA" id="ARBA00023136"/>
    </source>
</evidence>